<evidence type="ECO:0000313" key="2">
    <source>
        <dbReference type="EMBL" id="USW58398.1"/>
    </source>
</evidence>
<protein>
    <submittedName>
        <fullName evidence="2">Histidine phosphatase superfamily</fullName>
    </submittedName>
</protein>
<gene>
    <name evidence="2" type="ORF">Slin15195_G117170</name>
</gene>
<sequence length="242" mass="26866">MQSHTPSYATLALVLLIMLNTQTVLSAAMRFYEQVPTFATAACTFTGVCSARAAYEAQTCSATSNISTGWHPPAQYFVNNLTSALNSSGTYGLVFNTSQTPPHTTYNWCNMPHVNSTTYRKPSAEYRLEYVEVIHRHHKRTPYADNTFPVEGYSWDCSNQGLFYGGKPLNAAGTDSTSTYWSVYTDENNPFPPQGFNGTCQFPQITREGLDDSHQHGVDLKAVYSDLLGFIPADFDPNITTY</sequence>
<dbReference type="Gene3D" id="3.40.50.1240">
    <property type="entry name" value="Phosphoglycerate mutase-like"/>
    <property type="match status" value="1"/>
</dbReference>
<keyword evidence="3" id="KW-1185">Reference proteome</keyword>
<dbReference type="Proteomes" id="UP001056384">
    <property type="component" value="Chromosome 11"/>
</dbReference>
<evidence type="ECO:0000313" key="3">
    <source>
        <dbReference type="Proteomes" id="UP001056384"/>
    </source>
</evidence>
<accession>A0A9Q9ERB5</accession>
<feature type="signal peptide" evidence="1">
    <location>
        <begin position="1"/>
        <end position="26"/>
    </location>
</feature>
<dbReference type="EMBL" id="CP099428">
    <property type="protein sequence ID" value="USW58398.1"/>
    <property type="molecule type" value="Genomic_DNA"/>
</dbReference>
<dbReference type="SUPFAM" id="SSF53254">
    <property type="entry name" value="Phosphoglycerate mutase-like"/>
    <property type="match status" value="1"/>
</dbReference>
<dbReference type="AlphaFoldDB" id="A0A9Q9ERB5"/>
<proteinExistence type="predicted"/>
<reference evidence="2" key="1">
    <citation type="submission" date="2022-06" db="EMBL/GenBank/DDBJ databases">
        <title>Complete genome sequences of two strains of the flax pathogen Septoria linicola.</title>
        <authorList>
            <person name="Lapalu N."/>
            <person name="Simon A."/>
            <person name="Demenou B."/>
            <person name="Paumier D."/>
            <person name="Guillot M.-P."/>
            <person name="Gout L."/>
            <person name="Valade R."/>
        </authorList>
    </citation>
    <scope>NUCLEOTIDE SEQUENCE</scope>
    <source>
        <strain evidence="2">SE15195</strain>
    </source>
</reference>
<feature type="chain" id="PRO_5040113398" evidence="1">
    <location>
        <begin position="27"/>
        <end position="242"/>
    </location>
</feature>
<keyword evidence="1" id="KW-0732">Signal</keyword>
<dbReference type="InterPro" id="IPR029033">
    <property type="entry name" value="His_PPase_superfam"/>
</dbReference>
<evidence type="ECO:0000256" key="1">
    <source>
        <dbReference type="SAM" id="SignalP"/>
    </source>
</evidence>
<organism evidence="2 3">
    <name type="scientific">Septoria linicola</name>
    <dbReference type="NCBI Taxonomy" id="215465"/>
    <lineage>
        <taxon>Eukaryota</taxon>
        <taxon>Fungi</taxon>
        <taxon>Dikarya</taxon>
        <taxon>Ascomycota</taxon>
        <taxon>Pezizomycotina</taxon>
        <taxon>Dothideomycetes</taxon>
        <taxon>Dothideomycetidae</taxon>
        <taxon>Mycosphaerellales</taxon>
        <taxon>Mycosphaerellaceae</taxon>
        <taxon>Septoria</taxon>
    </lineage>
</organism>
<name>A0A9Q9ERB5_9PEZI</name>